<dbReference type="Gene3D" id="3.40.50.300">
    <property type="entry name" value="P-loop containing nucleotide triphosphate hydrolases"/>
    <property type="match status" value="1"/>
</dbReference>
<sequence length="167" mass="18634">MLQTDPTLHLMCGKIASGKSTLTTKLGAHPATIVIAEDTWLSALYADVMLSVADYVRCASKLRGIMGPHIVALLNAGMSVVLDFPANTVETRMWMRSLLDQTEAAHQLHVLDVPDALCLDRLRRRNVQTDHPFSVTETQYWQMSKYFVAPTPDEGFNIVLHTVEPDR</sequence>
<reference evidence="1 2" key="1">
    <citation type="submission" date="2018-03" db="EMBL/GenBank/DDBJ databases">
        <title>The Complete Genome of Celeribacter baekdonensis strain LH4, a Thiosulfate-Oxidizing Alphaproteobacterium Isolated from Gulf of Mexico Continental Slope Sediments.</title>
        <authorList>
            <person name="Flood B.E."/>
            <person name="Bailey J.V."/>
            <person name="Leprich D."/>
        </authorList>
    </citation>
    <scope>NUCLEOTIDE SEQUENCE [LARGE SCALE GENOMIC DNA]</scope>
    <source>
        <strain evidence="1 2">LH4</strain>
    </source>
</reference>
<accession>A0A2R4M3I0</accession>
<organism evidence="1 2">
    <name type="scientific">Celeribacter baekdonensis</name>
    <dbReference type="NCBI Taxonomy" id="875171"/>
    <lineage>
        <taxon>Bacteria</taxon>
        <taxon>Pseudomonadati</taxon>
        <taxon>Pseudomonadota</taxon>
        <taxon>Alphaproteobacteria</taxon>
        <taxon>Rhodobacterales</taxon>
        <taxon>Roseobacteraceae</taxon>
        <taxon>Celeribacter</taxon>
    </lineage>
</organism>
<dbReference type="OrthoDB" id="531205at2"/>
<protein>
    <submittedName>
        <fullName evidence="1">Cell division protein ZipA</fullName>
    </submittedName>
</protein>
<keyword evidence="1" id="KW-0131">Cell cycle</keyword>
<evidence type="ECO:0000313" key="1">
    <source>
        <dbReference type="EMBL" id="AVW91774.1"/>
    </source>
</evidence>
<dbReference type="AlphaFoldDB" id="A0A2R4M3I0"/>
<name>A0A2R4M3I0_9RHOB</name>
<dbReference type="Pfam" id="PF13671">
    <property type="entry name" value="AAA_33"/>
    <property type="match status" value="1"/>
</dbReference>
<dbReference type="InterPro" id="IPR027417">
    <property type="entry name" value="P-loop_NTPase"/>
</dbReference>
<dbReference type="RefSeq" id="WP_107720204.1">
    <property type="nucleotide sequence ID" value="NZ_CP028475.1"/>
</dbReference>
<gene>
    <name evidence="1" type="ORF">DA792_12400</name>
</gene>
<dbReference type="SUPFAM" id="SSF52540">
    <property type="entry name" value="P-loop containing nucleoside triphosphate hydrolases"/>
    <property type="match status" value="1"/>
</dbReference>
<proteinExistence type="predicted"/>
<dbReference type="Proteomes" id="UP000241447">
    <property type="component" value="Chromosome"/>
</dbReference>
<dbReference type="KEGG" id="cbak:DA792_12400"/>
<keyword evidence="1" id="KW-0132">Cell division</keyword>
<dbReference type="EMBL" id="CP028475">
    <property type="protein sequence ID" value="AVW91774.1"/>
    <property type="molecule type" value="Genomic_DNA"/>
</dbReference>
<dbReference type="GO" id="GO:0051301">
    <property type="term" value="P:cell division"/>
    <property type="evidence" value="ECO:0007669"/>
    <property type="project" value="UniProtKB-KW"/>
</dbReference>
<evidence type="ECO:0000313" key="2">
    <source>
        <dbReference type="Proteomes" id="UP000241447"/>
    </source>
</evidence>